<keyword evidence="3" id="KW-1185">Reference proteome</keyword>
<name>A0AAE1DFF9_9GAST</name>
<comment type="caution">
    <text evidence="2">The sequence shown here is derived from an EMBL/GenBank/DDBJ whole genome shotgun (WGS) entry which is preliminary data.</text>
</comment>
<sequence>MEGADQTYHHHTGRDRVCVGDTEDGGRRSDLPSSYWQRQSLCRGHRGWRAQIRLTIIILAGTEFVDRVCVGDTEDGGRRSDLPSSYWQRQSLCRGHRGWRAQIRLTIIILAETEFV</sequence>
<gene>
    <name evidence="2" type="ORF">RRG08_065438</name>
</gene>
<organism evidence="2 3">
    <name type="scientific">Elysia crispata</name>
    <name type="common">lettuce slug</name>
    <dbReference type="NCBI Taxonomy" id="231223"/>
    <lineage>
        <taxon>Eukaryota</taxon>
        <taxon>Metazoa</taxon>
        <taxon>Spiralia</taxon>
        <taxon>Lophotrochozoa</taxon>
        <taxon>Mollusca</taxon>
        <taxon>Gastropoda</taxon>
        <taxon>Heterobranchia</taxon>
        <taxon>Euthyneura</taxon>
        <taxon>Panpulmonata</taxon>
        <taxon>Sacoglossa</taxon>
        <taxon>Placobranchoidea</taxon>
        <taxon>Plakobranchidae</taxon>
        <taxon>Elysia</taxon>
    </lineage>
</organism>
<dbReference type="AlphaFoldDB" id="A0AAE1DFF9"/>
<proteinExistence type="predicted"/>
<dbReference type="EMBL" id="JAWDGP010004097">
    <property type="protein sequence ID" value="KAK3767925.1"/>
    <property type="molecule type" value="Genomic_DNA"/>
</dbReference>
<protein>
    <submittedName>
        <fullName evidence="2">Uncharacterized protein</fullName>
    </submittedName>
</protein>
<accession>A0AAE1DFF9</accession>
<dbReference type="Proteomes" id="UP001283361">
    <property type="component" value="Unassembled WGS sequence"/>
</dbReference>
<reference evidence="2" key="1">
    <citation type="journal article" date="2023" name="G3 (Bethesda)">
        <title>A reference genome for the long-term kleptoplast-retaining sea slug Elysia crispata morphotype clarki.</title>
        <authorList>
            <person name="Eastman K.E."/>
            <person name="Pendleton A.L."/>
            <person name="Shaikh M.A."/>
            <person name="Suttiyut T."/>
            <person name="Ogas R."/>
            <person name="Tomko P."/>
            <person name="Gavelis G."/>
            <person name="Widhalm J.R."/>
            <person name="Wisecaver J.H."/>
        </authorList>
    </citation>
    <scope>NUCLEOTIDE SEQUENCE</scope>
    <source>
        <strain evidence="2">ECLA1</strain>
    </source>
</reference>
<evidence type="ECO:0000313" key="3">
    <source>
        <dbReference type="Proteomes" id="UP001283361"/>
    </source>
</evidence>
<feature type="compositionally biased region" description="Basic and acidic residues" evidence="1">
    <location>
        <begin position="14"/>
        <end position="30"/>
    </location>
</feature>
<evidence type="ECO:0000256" key="1">
    <source>
        <dbReference type="SAM" id="MobiDB-lite"/>
    </source>
</evidence>
<evidence type="ECO:0000313" key="2">
    <source>
        <dbReference type="EMBL" id="KAK3767925.1"/>
    </source>
</evidence>
<feature type="region of interest" description="Disordered" evidence="1">
    <location>
        <begin position="1"/>
        <end position="31"/>
    </location>
</feature>